<proteinExistence type="predicted"/>
<keyword evidence="4" id="KW-1185">Reference proteome</keyword>
<dbReference type="PANTHER" id="PTHR12526">
    <property type="entry name" value="GLYCOSYLTRANSFERASE"/>
    <property type="match status" value="1"/>
</dbReference>
<dbReference type="Proteomes" id="UP000182544">
    <property type="component" value="Unassembled WGS sequence"/>
</dbReference>
<dbReference type="GO" id="GO:0016757">
    <property type="term" value="F:glycosyltransferase activity"/>
    <property type="evidence" value="ECO:0007669"/>
    <property type="project" value="InterPro"/>
</dbReference>
<sequence length="360" mass="41296">MRVLQLIDSLHAGGSERVSVNIANALSNEIEFSALCATREEGLLKESILKDVSYLFLDKKRTLDVKSIKKLSVFVKKNKVQIIHAHSTSFFLATLIKLLNKNTIVIWHDHYGNSEFLNKRKHTILKICSKYFSHIFSVNKSLEVWAKQKLKSKSVSFLPNFAASYKQLKVTNLKGVAHKRIVCLANLRSQKDHITLVKAFKEVHTEYSDWTLHCVGKNFNDEYSKLIENEIDILDLKKSVFLYESKLDIYNILSQCEIGILSSKSEGLPLALLEYGLSNLAVIATKVGECENLIENQFNGLIVNSSSAKELAEAIILYIESKELRYTFAKRYNQHIKENYSVKVQIENIIKIYKTYVKYY</sequence>
<feature type="domain" description="Glycosyl transferase family 1" evidence="1">
    <location>
        <begin position="178"/>
        <end position="331"/>
    </location>
</feature>
<evidence type="ECO:0000313" key="3">
    <source>
        <dbReference type="EMBL" id="SFZ92921.1"/>
    </source>
</evidence>
<dbReference type="STRING" id="369401.SAMN05428642_1021077"/>
<dbReference type="CDD" id="cd03811">
    <property type="entry name" value="GT4_GT28_WabH-like"/>
    <property type="match status" value="1"/>
</dbReference>
<dbReference type="OrthoDB" id="823685at2"/>
<feature type="domain" description="Glycosyltransferase subfamily 4-like N-terminal" evidence="2">
    <location>
        <begin position="13"/>
        <end position="160"/>
    </location>
</feature>
<reference evidence="3 4" key="1">
    <citation type="submission" date="2016-10" db="EMBL/GenBank/DDBJ databases">
        <authorList>
            <person name="de Groot N.N."/>
        </authorList>
    </citation>
    <scope>NUCLEOTIDE SEQUENCE [LARGE SCALE GENOMIC DNA]</scope>
    <source>
        <strain evidence="3 4">DSM 18180</strain>
    </source>
</reference>
<accession>A0A1K2IKD9</accession>
<dbReference type="InterPro" id="IPR028098">
    <property type="entry name" value="Glyco_trans_4-like_N"/>
</dbReference>
<dbReference type="AlphaFoldDB" id="A0A1K2IKD9"/>
<evidence type="ECO:0000313" key="4">
    <source>
        <dbReference type="Proteomes" id="UP000182544"/>
    </source>
</evidence>
<dbReference type="InterPro" id="IPR001296">
    <property type="entry name" value="Glyco_trans_1"/>
</dbReference>
<keyword evidence="3" id="KW-0808">Transferase</keyword>
<dbReference type="RefSeq" id="WP_072402394.1">
    <property type="nucleotide sequence ID" value="NZ_FPKV01000002.1"/>
</dbReference>
<organism evidence="3 4">
    <name type="scientific">Flaviramulus basaltis</name>
    <dbReference type="NCBI Taxonomy" id="369401"/>
    <lineage>
        <taxon>Bacteria</taxon>
        <taxon>Pseudomonadati</taxon>
        <taxon>Bacteroidota</taxon>
        <taxon>Flavobacteriia</taxon>
        <taxon>Flavobacteriales</taxon>
        <taxon>Flavobacteriaceae</taxon>
        <taxon>Flaviramulus</taxon>
    </lineage>
</organism>
<protein>
    <submittedName>
        <fullName evidence="3">Glycosyltransferase involved in cell wall bisynthesis</fullName>
    </submittedName>
</protein>
<name>A0A1K2IKD9_9FLAO</name>
<evidence type="ECO:0000259" key="1">
    <source>
        <dbReference type="Pfam" id="PF00534"/>
    </source>
</evidence>
<evidence type="ECO:0000259" key="2">
    <source>
        <dbReference type="Pfam" id="PF13439"/>
    </source>
</evidence>
<gene>
    <name evidence="3" type="ORF">SAMN05428642_1021077</name>
</gene>
<dbReference type="EMBL" id="FPKV01000002">
    <property type="protein sequence ID" value="SFZ92921.1"/>
    <property type="molecule type" value="Genomic_DNA"/>
</dbReference>
<dbReference type="Pfam" id="PF00534">
    <property type="entry name" value="Glycos_transf_1"/>
    <property type="match status" value="1"/>
</dbReference>
<dbReference type="SUPFAM" id="SSF53756">
    <property type="entry name" value="UDP-Glycosyltransferase/glycogen phosphorylase"/>
    <property type="match status" value="1"/>
</dbReference>
<dbReference type="Gene3D" id="3.40.50.2000">
    <property type="entry name" value="Glycogen Phosphorylase B"/>
    <property type="match status" value="2"/>
</dbReference>
<dbReference type="Pfam" id="PF13439">
    <property type="entry name" value="Glyco_transf_4"/>
    <property type="match status" value="1"/>
</dbReference>